<dbReference type="PANTHER" id="PTHR32060:SF30">
    <property type="entry name" value="CARBOXY-TERMINAL PROCESSING PROTEASE CTPA"/>
    <property type="match status" value="1"/>
</dbReference>
<gene>
    <name evidence="2" type="ORF">GCM10022408_21270</name>
</gene>
<dbReference type="InterPro" id="IPR005151">
    <property type="entry name" value="Tail-specific_protease"/>
</dbReference>
<dbReference type="InterPro" id="IPR029045">
    <property type="entry name" value="ClpP/crotonase-like_dom_sf"/>
</dbReference>
<reference evidence="3" key="1">
    <citation type="journal article" date="2019" name="Int. J. Syst. Evol. Microbiol.">
        <title>The Global Catalogue of Microorganisms (GCM) 10K type strain sequencing project: providing services to taxonomists for standard genome sequencing and annotation.</title>
        <authorList>
            <consortium name="The Broad Institute Genomics Platform"/>
            <consortium name="The Broad Institute Genome Sequencing Center for Infectious Disease"/>
            <person name="Wu L."/>
            <person name="Ma J."/>
        </authorList>
    </citation>
    <scope>NUCLEOTIDE SEQUENCE [LARGE SCALE GENOMIC DNA]</scope>
    <source>
        <strain evidence="3">JCM 17224</strain>
    </source>
</reference>
<sequence>MFAQTREPDAKPSKEVVQYMDRFQQIIKKNSLFADSIDWGQLRNEVQEKVQGLATVEECKPVIDHILLTLRNAGDKHSFFMPKEKAANWTSSSYEGKQAESRYLGNGIGYIKVPELVSMNASAGQTFSHGIRSQLEALETQNKITGWVVDLRHNTGGNMHPMINGLQALIGEGTYGYFILPRHKYKKERPLRSWSGKEKEQRAAEAATTQRRVAVLIDSLTGSSGEMVAIALKGLGNAKFFGQPSAGYTTTNQNFKLSDGAYLFLATGYMADKNRNPYLNGIAPDVVVEHSPDAAQDKTIEAARRWLLEPK</sequence>
<dbReference type="Proteomes" id="UP001500567">
    <property type="component" value="Unassembled WGS sequence"/>
</dbReference>
<dbReference type="Gene3D" id="3.90.226.10">
    <property type="entry name" value="2-enoyl-CoA Hydratase, Chain A, domain 1"/>
    <property type="match status" value="1"/>
</dbReference>
<organism evidence="2 3">
    <name type="scientific">Hymenobacter fastidiosus</name>
    <dbReference type="NCBI Taxonomy" id="486264"/>
    <lineage>
        <taxon>Bacteria</taxon>
        <taxon>Pseudomonadati</taxon>
        <taxon>Bacteroidota</taxon>
        <taxon>Cytophagia</taxon>
        <taxon>Cytophagales</taxon>
        <taxon>Hymenobacteraceae</taxon>
        <taxon>Hymenobacter</taxon>
    </lineage>
</organism>
<proteinExistence type="predicted"/>
<dbReference type="EMBL" id="BAABDJ010000019">
    <property type="protein sequence ID" value="GAA4008904.1"/>
    <property type="molecule type" value="Genomic_DNA"/>
</dbReference>
<keyword evidence="3" id="KW-1185">Reference proteome</keyword>
<evidence type="ECO:0000313" key="2">
    <source>
        <dbReference type="EMBL" id="GAA4008904.1"/>
    </source>
</evidence>
<dbReference type="Pfam" id="PF03572">
    <property type="entry name" value="Peptidase_S41"/>
    <property type="match status" value="1"/>
</dbReference>
<name>A0ABP7SAN6_9BACT</name>
<protein>
    <submittedName>
        <fullName evidence="2">S41 family peptidase</fullName>
    </submittedName>
</protein>
<accession>A0ABP7SAN6</accession>
<dbReference type="SUPFAM" id="SSF52096">
    <property type="entry name" value="ClpP/crotonase"/>
    <property type="match status" value="1"/>
</dbReference>
<dbReference type="PANTHER" id="PTHR32060">
    <property type="entry name" value="TAIL-SPECIFIC PROTEASE"/>
    <property type="match status" value="1"/>
</dbReference>
<dbReference type="SMART" id="SM00245">
    <property type="entry name" value="TSPc"/>
    <property type="match status" value="1"/>
</dbReference>
<evidence type="ECO:0000313" key="3">
    <source>
        <dbReference type="Proteomes" id="UP001500567"/>
    </source>
</evidence>
<evidence type="ECO:0000259" key="1">
    <source>
        <dbReference type="SMART" id="SM00245"/>
    </source>
</evidence>
<feature type="domain" description="Tail specific protease" evidence="1">
    <location>
        <begin position="74"/>
        <end position="289"/>
    </location>
</feature>
<comment type="caution">
    <text evidence="2">The sequence shown here is derived from an EMBL/GenBank/DDBJ whole genome shotgun (WGS) entry which is preliminary data.</text>
</comment>